<keyword evidence="2" id="KW-0472">Membrane</keyword>
<dbReference type="RefSeq" id="XP_070916968.1">
    <property type="nucleotide sequence ID" value="XM_071060867.1"/>
</dbReference>
<dbReference type="Proteomes" id="UP001628179">
    <property type="component" value="Unassembled WGS sequence"/>
</dbReference>
<feature type="chain" id="PRO_5045628921" evidence="3">
    <location>
        <begin position="20"/>
        <end position="350"/>
    </location>
</feature>
<dbReference type="GeneID" id="98176190"/>
<keyword evidence="3" id="KW-0732">Signal</keyword>
<feature type="transmembrane region" description="Helical" evidence="2">
    <location>
        <begin position="218"/>
        <end position="244"/>
    </location>
</feature>
<evidence type="ECO:0000313" key="4">
    <source>
        <dbReference type="EMBL" id="GAB1315237.1"/>
    </source>
</evidence>
<organism evidence="4 5">
    <name type="scientific">Madurella fahalii</name>
    <dbReference type="NCBI Taxonomy" id="1157608"/>
    <lineage>
        <taxon>Eukaryota</taxon>
        <taxon>Fungi</taxon>
        <taxon>Dikarya</taxon>
        <taxon>Ascomycota</taxon>
        <taxon>Pezizomycotina</taxon>
        <taxon>Sordariomycetes</taxon>
        <taxon>Sordariomycetidae</taxon>
        <taxon>Sordariales</taxon>
        <taxon>Sordariales incertae sedis</taxon>
        <taxon>Madurella</taxon>
    </lineage>
</organism>
<evidence type="ECO:0000256" key="1">
    <source>
        <dbReference type="SAM" id="MobiDB-lite"/>
    </source>
</evidence>
<protein>
    <submittedName>
        <fullName evidence="4">Proline-rich receptor-like protein kinase PERK1</fullName>
    </submittedName>
</protein>
<evidence type="ECO:0000256" key="2">
    <source>
        <dbReference type="SAM" id="Phobius"/>
    </source>
</evidence>
<proteinExistence type="predicted"/>
<comment type="caution">
    <text evidence="4">The sequence shown here is derived from an EMBL/GenBank/DDBJ whole genome shotgun (WGS) entry which is preliminary data.</text>
</comment>
<feature type="region of interest" description="Disordered" evidence="1">
    <location>
        <begin position="311"/>
        <end position="350"/>
    </location>
</feature>
<evidence type="ECO:0000256" key="3">
    <source>
        <dbReference type="SAM" id="SignalP"/>
    </source>
</evidence>
<evidence type="ECO:0000313" key="5">
    <source>
        <dbReference type="Proteomes" id="UP001628179"/>
    </source>
</evidence>
<keyword evidence="5" id="KW-1185">Reference proteome</keyword>
<accession>A0ABQ0GBW6</accession>
<feature type="signal peptide" evidence="3">
    <location>
        <begin position="1"/>
        <end position="19"/>
    </location>
</feature>
<feature type="region of interest" description="Disordered" evidence="1">
    <location>
        <begin position="29"/>
        <end position="58"/>
    </location>
</feature>
<reference evidence="4 5" key="1">
    <citation type="submission" date="2024-09" db="EMBL/GenBank/DDBJ databases">
        <title>Itraconazole resistance in Madurella fahalii resulting from another homologue of gene encoding cytochrome P450 14-alpha sterol demethylase (CYP51).</title>
        <authorList>
            <person name="Yoshioka I."/>
            <person name="Fahal A.H."/>
            <person name="Kaneko S."/>
            <person name="Yaguchi T."/>
        </authorList>
    </citation>
    <scope>NUCLEOTIDE SEQUENCE [LARGE SCALE GENOMIC DNA]</scope>
    <source>
        <strain evidence="4 5">IFM 68171</strain>
    </source>
</reference>
<feature type="region of interest" description="Disordered" evidence="1">
    <location>
        <begin position="191"/>
        <end position="210"/>
    </location>
</feature>
<name>A0ABQ0GBW6_9PEZI</name>
<feature type="compositionally biased region" description="Low complexity" evidence="1">
    <location>
        <begin position="191"/>
        <end position="209"/>
    </location>
</feature>
<keyword evidence="2" id="KW-0812">Transmembrane</keyword>
<dbReference type="EMBL" id="BAAFSV010000002">
    <property type="protein sequence ID" value="GAB1315237.1"/>
    <property type="molecule type" value="Genomic_DNA"/>
</dbReference>
<sequence length="350" mass="37848">MHRFSLFVALSALAAPASAFTPLQKLSSKPWTPAAETGTADHPNRLGWSHKPTDAPQPRYGEMELLKRDYTMGTDTCGFFSGYSSIPVTCVKQSAYCTHDGAGNMDCCTGDYSSCTETMFSACLDFSASQRGACAGRGPRTICCWSESPSCFTLLFSTTATPDKVFSIFQCQTIGGPATILATPPNYSETLPTMPSLSNTPTSTSTNPTEDAGSFTPVGAIVGGVVGGVAVLGLFAFLIVLYVIRNRRRNQPVQYTHVTQNPQGVLTGHHPQPQYPQSQLLVDKPYDTSRPQQPYQMVPAHQPGYNIVPQNPTYPHQYPQTGPNPYPPPHANELPVQHALGTQGRRAELD</sequence>
<gene>
    <name evidence="4" type="ORF">MFIFM68171_05447</name>
</gene>
<keyword evidence="2" id="KW-1133">Transmembrane helix</keyword>